<dbReference type="Proteomes" id="UP001221757">
    <property type="component" value="Unassembled WGS sequence"/>
</dbReference>
<evidence type="ECO:0008006" key="3">
    <source>
        <dbReference type="Google" id="ProtNLM"/>
    </source>
</evidence>
<name>A0AAD7FFE4_MYCRO</name>
<sequence length="50" mass="5751">QVRVKSEHAMGYIKGRFCSLRGLRQQIDDSVDHERALAWVKTCVVIHTLV</sequence>
<gene>
    <name evidence="1" type="ORF">B0H17DRAFT_876951</name>
</gene>
<dbReference type="EMBL" id="JARKIE010000786">
    <property type="protein sequence ID" value="KAJ7616875.1"/>
    <property type="molecule type" value="Genomic_DNA"/>
</dbReference>
<evidence type="ECO:0000313" key="2">
    <source>
        <dbReference type="Proteomes" id="UP001221757"/>
    </source>
</evidence>
<organism evidence="1 2">
    <name type="scientific">Mycena rosella</name>
    <name type="common">Pink bonnet</name>
    <name type="synonym">Agaricus rosellus</name>
    <dbReference type="NCBI Taxonomy" id="1033263"/>
    <lineage>
        <taxon>Eukaryota</taxon>
        <taxon>Fungi</taxon>
        <taxon>Dikarya</taxon>
        <taxon>Basidiomycota</taxon>
        <taxon>Agaricomycotina</taxon>
        <taxon>Agaricomycetes</taxon>
        <taxon>Agaricomycetidae</taxon>
        <taxon>Agaricales</taxon>
        <taxon>Marasmiineae</taxon>
        <taxon>Mycenaceae</taxon>
        <taxon>Mycena</taxon>
    </lineage>
</organism>
<dbReference type="AlphaFoldDB" id="A0AAD7FFE4"/>
<proteinExistence type="predicted"/>
<feature type="non-terminal residue" evidence="1">
    <location>
        <position position="50"/>
    </location>
</feature>
<accession>A0AAD7FFE4</accession>
<keyword evidence="2" id="KW-1185">Reference proteome</keyword>
<comment type="caution">
    <text evidence="1">The sequence shown here is derived from an EMBL/GenBank/DDBJ whole genome shotgun (WGS) entry which is preliminary data.</text>
</comment>
<feature type="non-terminal residue" evidence="1">
    <location>
        <position position="1"/>
    </location>
</feature>
<protein>
    <recommendedName>
        <fullName evidence="3">DDE Tnp4 domain-containing protein</fullName>
    </recommendedName>
</protein>
<evidence type="ECO:0000313" key="1">
    <source>
        <dbReference type="EMBL" id="KAJ7616875.1"/>
    </source>
</evidence>
<reference evidence="1" key="1">
    <citation type="submission" date="2023-03" db="EMBL/GenBank/DDBJ databases">
        <title>Massive genome expansion in bonnet fungi (Mycena s.s.) driven by repeated elements and novel gene families across ecological guilds.</title>
        <authorList>
            <consortium name="Lawrence Berkeley National Laboratory"/>
            <person name="Harder C.B."/>
            <person name="Miyauchi S."/>
            <person name="Viragh M."/>
            <person name="Kuo A."/>
            <person name="Thoen E."/>
            <person name="Andreopoulos B."/>
            <person name="Lu D."/>
            <person name="Skrede I."/>
            <person name="Drula E."/>
            <person name="Henrissat B."/>
            <person name="Morin E."/>
            <person name="Kohler A."/>
            <person name="Barry K."/>
            <person name="LaButti K."/>
            <person name="Morin E."/>
            <person name="Salamov A."/>
            <person name="Lipzen A."/>
            <person name="Mereny Z."/>
            <person name="Hegedus B."/>
            <person name="Baldrian P."/>
            <person name="Stursova M."/>
            <person name="Weitz H."/>
            <person name="Taylor A."/>
            <person name="Grigoriev I.V."/>
            <person name="Nagy L.G."/>
            <person name="Martin F."/>
            <person name="Kauserud H."/>
        </authorList>
    </citation>
    <scope>NUCLEOTIDE SEQUENCE</scope>
    <source>
        <strain evidence="1">CBHHK067</strain>
    </source>
</reference>